<comment type="caution">
    <text evidence="1">The sequence shown here is derived from an EMBL/GenBank/DDBJ whole genome shotgun (WGS) entry which is preliminary data.</text>
</comment>
<gene>
    <name evidence="1" type="ORF">RV045_11670</name>
</gene>
<proteinExistence type="predicted"/>
<protein>
    <submittedName>
        <fullName evidence="1">DMT family transporter</fullName>
    </submittedName>
</protein>
<dbReference type="EMBL" id="JAWDIE010000019">
    <property type="protein sequence ID" value="MEJ7139081.1"/>
    <property type="molecule type" value="Genomic_DNA"/>
</dbReference>
<accession>A0ACC6P4C4</accession>
<reference evidence="1" key="1">
    <citation type="submission" date="2023-10" db="EMBL/GenBank/DDBJ databases">
        <title>Amphibacter perezi, gen. nov., sp. nov. a novel taxa of the family Comamonadaceae, class Betaproteobacteria isolated from the skin microbiota of Pelophylax perezi from different populations.</title>
        <authorList>
            <person name="Costa S."/>
            <person name="Proenca D.N."/>
            <person name="Lopes I."/>
            <person name="Morais P.V."/>
        </authorList>
    </citation>
    <scope>NUCLEOTIDE SEQUENCE</scope>
    <source>
        <strain evidence="1">SL12-8</strain>
    </source>
</reference>
<organism evidence="1 2">
    <name type="scientific">Amphibiibacter pelophylacis</name>
    <dbReference type="NCBI Taxonomy" id="1799477"/>
    <lineage>
        <taxon>Bacteria</taxon>
        <taxon>Pseudomonadati</taxon>
        <taxon>Pseudomonadota</taxon>
        <taxon>Betaproteobacteria</taxon>
        <taxon>Burkholderiales</taxon>
        <taxon>Sphaerotilaceae</taxon>
        <taxon>Amphibiibacter</taxon>
    </lineage>
</organism>
<keyword evidence="2" id="KW-1185">Reference proteome</keyword>
<name>A0ACC6P4C4_9BURK</name>
<sequence>MNPAPPSAAPAAPTLTVSAAASLLLATALWASNAIVGRYLAAFIPPLTLNWMRWSLALILLLPLAGWVLKPGSPLWRHWKRYAALGLLGIGAYNSLQYWALHTSSALNVTLVGSSTPLWMLLVGRLFFGARIRPLDLAGVALSITGVGVVMTRGEWAALAGIQFVPGDLLMIAASIVWAFYNWLLSRTREPAAVRADWAGFLLAQIALGVMWSSAFAAAEWTLPAVPPALVLTPLVAALVFYVALGPALVSYRFWSLGVQKTNATISGFFINFTPVFAALMSTVLLGEPPQLYHGVAFALIISGVFVSSRR</sequence>
<dbReference type="Proteomes" id="UP001364695">
    <property type="component" value="Unassembled WGS sequence"/>
</dbReference>
<evidence type="ECO:0000313" key="1">
    <source>
        <dbReference type="EMBL" id="MEJ7139081.1"/>
    </source>
</evidence>
<evidence type="ECO:0000313" key="2">
    <source>
        <dbReference type="Proteomes" id="UP001364695"/>
    </source>
</evidence>